<dbReference type="OMA" id="STWMPWF"/>
<comment type="subcellular location">
    <subcellularLocation>
        <location evidence="1">Membrane</location>
        <topology evidence="1">Multi-pass membrane protein</topology>
    </subcellularLocation>
</comment>
<keyword evidence="2 5" id="KW-0812">Transmembrane</keyword>
<keyword evidence="3 5" id="KW-1133">Transmembrane helix</keyword>
<reference evidence="6 7" key="1">
    <citation type="submission" date="2009-11" db="EMBL/GenBank/DDBJ databases">
        <title>Annotation of Allomyces macrogynus ATCC 38327.</title>
        <authorList>
            <consortium name="The Broad Institute Genome Sequencing Platform"/>
            <person name="Russ C."/>
            <person name="Cuomo C."/>
            <person name="Burger G."/>
            <person name="Gray M.W."/>
            <person name="Holland P.W.H."/>
            <person name="King N."/>
            <person name="Lang F.B.F."/>
            <person name="Roger A.J."/>
            <person name="Ruiz-Trillo I."/>
            <person name="Young S.K."/>
            <person name="Zeng Q."/>
            <person name="Gargeya S."/>
            <person name="Fitzgerald M."/>
            <person name="Haas B."/>
            <person name="Abouelleil A."/>
            <person name="Alvarado L."/>
            <person name="Arachchi H.M."/>
            <person name="Berlin A."/>
            <person name="Chapman S.B."/>
            <person name="Gearin G."/>
            <person name="Goldberg J."/>
            <person name="Griggs A."/>
            <person name="Gujja S."/>
            <person name="Hansen M."/>
            <person name="Heiman D."/>
            <person name="Howarth C."/>
            <person name="Larimer J."/>
            <person name="Lui A."/>
            <person name="MacDonald P.J.P."/>
            <person name="McCowen C."/>
            <person name="Montmayeur A."/>
            <person name="Murphy C."/>
            <person name="Neiman D."/>
            <person name="Pearson M."/>
            <person name="Priest M."/>
            <person name="Roberts A."/>
            <person name="Saif S."/>
            <person name="Shea T."/>
            <person name="Sisk P."/>
            <person name="Stolte C."/>
            <person name="Sykes S."/>
            <person name="Wortman J."/>
            <person name="Nusbaum C."/>
            <person name="Birren B."/>
        </authorList>
    </citation>
    <scope>NUCLEOTIDE SEQUENCE [LARGE SCALE GENOMIC DNA]</scope>
    <source>
        <strain evidence="6 7">ATCC 38327</strain>
    </source>
</reference>
<dbReference type="Pfam" id="PF05653">
    <property type="entry name" value="Mg_trans_NIPA"/>
    <property type="match status" value="1"/>
</dbReference>
<dbReference type="SUPFAM" id="SSF103481">
    <property type="entry name" value="Multidrug resistance efflux transporter EmrE"/>
    <property type="match status" value="1"/>
</dbReference>
<evidence type="ECO:0000256" key="5">
    <source>
        <dbReference type="SAM" id="Phobius"/>
    </source>
</evidence>
<evidence type="ECO:0000256" key="4">
    <source>
        <dbReference type="ARBA" id="ARBA00023136"/>
    </source>
</evidence>
<evidence type="ECO:0000256" key="2">
    <source>
        <dbReference type="ARBA" id="ARBA00022692"/>
    </source>
</evidence>
<feature type="transmembrane region" description="Helical" evidence="5">
    <location>
        <begin position="243"/>
        <end position="264"/>
    </location>
</feature>
<dbReference type="OrthoDB" id="6428174at2759"/>
<feature type="transmembrane region" description="Helical" evidence="5">
    <location>
        <begin position="276"/>
        <end position="294"/>
    </location>
</feature>
<evidence type="ECO:0008006" key="8">
    <source>
        <dbReference type="Google" id="ProtNLM"/>
    </source>
</evidence>
<name>A0A0L0S0M9_ALLM3</name>
<sequence>MATASEKYIGLTLAMLSSILIGSSFVITKVGLMDATAIIESAAGTNHSYLKNAKWWLGMLTMVCGEAANFAAYSFAPAILVTPLGAMSVLIGAILASIFLKEKLGREGILGCALCVIGSLVVVLHAPEEQVIHSVDEMMQYATHPGFVVYSLIVLAVSLILIFKIAPIYGKQHMLVYISICSLVGSISIMAVKGFGIALKLTFEGNNQLTHASTYFFGIVVLACAITQVNYFNKALDVFSTNVVTPVYYVFFTTATITASIVLFQGFNNSSAVEVVSVFAGFTTIFIGVFMLNAKSGMDKRIEHESILALQRTGQVAPGGQAHMMARFDEENRPFTLKSDDDTDDDA</sequence>
<evidence type="ECO:0000313" key="7">
    <source>
        <dbReference type="Proteomes" id="UP000054350"/>
    </source>
</evidence>
<dbReference type="GO" id="GO:0016020">
    <property type="term" value="C:membrane"/>
    <property type="evidence" value="ECO:0007669"/>
    <property type="project" value="UniProtKB-SubCell"/>
</dbReference>
<feature type="transmembrane region" description="Helical" evidence="5">
    <location>
        <begin position="174"/>
        <end position="192"/>
    </location>
</feature>
<protein>
    <recommendedName>
        <fullName evidence="8">DUF803-domain-containing protein</fullName>
    </recommendedName>
</protein>
<feature type="transmembrane region" description="Helical" evidence="5">
    <location>
        <begin position="12"/>
        <end position="32"/>
    </location>
</feature>
<reference evidence="7" key="2">
    <citation type="submission" date="2009-11" db="EMBL/GenBank/DDBJ databases">
        <title>The Genome Sequence of Allomyces macrogynus strain ATCC 38327.</title>
        <authorList>
            <consortium name="The Broad Institute Genome Sequencing Platform"/>
            <person name="Russ C."/>
            <person name="Cuomo C."/>
            <person name="Shea T."/>
            <person name="Young S.K."/>
            <person name="Zeng Q."/>
            <person name="Koehrsen M."/>
            <person name="Haas B."/>
            <person name="Borodovsky M."/>
            <person name="Guigo R."/>
            <person name="Alvarado L."/>
            <person name="Berlin A."/>
            <person name="Borenstein D."/>
            <person name="Chen Z."/>
            <person name="Engels R."/>
            <person name="Freedman E."/>
            <person name="Gellesch M."/>
            <person name="Goldberg J."/>
            <person name="Griggs A."/>
            <person name="Gujja S."/>
            <person name="Heiman D."/>
            <person name="Hepburn T."/>
            <person name="Howarth C."/>
            <person name="Jen D."/>
            <person name="Larson L."/>
            <person name="Lewis B."/>
            <person name="Mehta T."/>
            <person name="Park D."/>
            <person name="Pearson M."/>
            <person name="Roberts A."/>
            <person name="Saif S."/>
            <person name="Shenoy N."/>
            <person name="Sisk P."/>
            <person name="Stolte C."/>
            <person name="Sykes S."/>
            <person name="Walk T."/>
            <person name="White J."/>
            <person name="Yandava C."/>
            <person name="Burger G."/>
            <person name="Gray M.W."/>
            <person name="Holland P.W.H."/>
            <person name="King N."/>
            <person name="Lang F.B.F."/>
            <person name="Roger A.J."/>
            <person name="Ruiz-Trillo I."/>
            <person name="Lander E."/>
            <person name="Nusbaum C."/>
        </authorList>
    </citation>
    <scope>NUCLEOTIDE SEQUENCE [LARGE SCALE GENOMIC DNA]</scope>
    <source>
        <strain evidence="7">ATCC 38327</strain>
    </source>
</reference>
<dbReference type="STRING" id="578462.A0A0L0S0M9"/>
<dbReference type="EMBL" id="GG745329">
    <property type="protein sequence ID" value="KNE55899.1"/>
    <property type="molecule type" value="Genomic_DNA"/>
</dbReference>
<dbReference type="InterPro" id="IPR008521">
    <property type="entry name" value="Mg_trans_NIPA"/>
</dbReference>
<feature type="transmembrane region" description="Helical" evidence="5">
    <location>
        <begin position="78"/>
        <end position="100"/>
    </location>
</feature>
<evidence type="ECO:0000256" key="1">
    <source>
        <dbReference type="ARBA" id="ARBA00004141"/>
    </source>
</evidence>
<dbReference type="PANTHER" id="PTHR12570:SF85">
    <property type="entry name" value="DUF803 DOMAIN MEMBRANE PROTEIN (AFU_ORTHOLOGUE AFUA_1G15880)"/>
    <property type="match status" value="1"/>
</dbReference>
<accession>A0A0L0S0M9</accession>
<feature type="transmembrane region" description="Helical" evidence="5">
    <location>
        <begin position="107"/>
        <end position="127"/>
    </location>
</feature>
<feature type="transmembrane region" description="Helical" evidence="5">
    <location>
        <begin position="212"/>
        <end position="231"/>
    </location>
</feature>
<organism evidence="6 7">
    <name type="scientific">Allomyces macrogynus (strain ATCC 38327)</name>
    <name type="common">Allomyces javanicus var. macrogynus</name>
    <dbReference type="NCBI Taxonomy" id="578462"/>
    <lineage>
        <taxon>Eukaryota</taxon>
        <taxon>Fungi</taxon>
        <taxon>Fungi incertae sedis</taxon>
        <taxon>Blastocladiomycota</taxon>
        <taxon>Blastocladiomycetes</taxon>
        <taxon>Blastocladiales</taxon>
        <taxon>Blastocladiaceae</taxon>
        <taxon>Allomyces</taxon>
    </lineage>
</organism>
<evidence type="ECO:0000313" key="6">
    <source>
        <dbReference type="EMBL" id="KNE55899.1"/>
    </source>
</evidence>
<keyword evidence="7" id="KW-1185">Reference proteome</keyword>
<feature type="transmembrane region" description="Helical" evidence="5">
    <location>
        <begin position="147"/>
        <end position="167"/>
    </location>
</feature>
<dbReference type="eggNOG" id="KOG2922">
    <property type="taxonomic scope" value="Eukaryota"/>
</dbReference>
<dbReference type="AlphaFoldDB" id="A0A0L0S0M9"/>
<dbReference type="VEuPathDB" id="FungiDB:AMAG_01763"/>
<dbReference type="Proteomes" id="UP000054350">
    <property type="component" value="Unassembled WGS sequence"/>
</dbReference>
<dbReference type="PANTHER" id="PTHR12570">
    <property type="match status" value="1"/>
</dbReference>
<proteinExistence type="predicted"/>
<keyword evidence="4 5" id="KW-0472">Membrane</keyword>
<evidence type="ECO:0000256" key="3">
    <source>
        <dbReference type="ARBA" id="ARBA00022989"/>
    </source>
</evidence>
<dbReference type="InterPro" id="IPR037185">
    <property type="entry name" value="EmrE-like"/>
</dbReference>
<gene>
    <name evidence="6" type="ORF">AMAG_01763</name>
</gene>
<dbReference type="GO" id="GO:0015095">
    <property type="term" value="F:magnesium ion transmembrane transporter activity"/>
    <property type="evidence" value="ECO:0007669"/>
    <property type="project" value="InterPro"/>
</dbReference>